<name>A0ABW1L9C5_9BACL</name>
<organism evidence="2 3">
    <name type="scientific">Paenisporosarcina macmurdoensis</name>
    <dbReference type="NCBI Taxonomy" id="212659"/>
    <lineage>
        <taxon>Bacteria</taxon>
        <taxon>Bacillati</taxon>
        <taxon>Bacillota</taxon>
        <taxon>Bacilli</taxon>
        <taxon>Bacillales</taxon>
        <taxon>Caryophanaceae</taxon>
        <taxon>Paenisporosarcina</taxon>
    </lineage>
</organism>
<accession>A0ABW1L9C5</accession>
<proteinExistence type="predicted"/>
<keyword evidence="2" id="KW-0378">Hydrolase</keyword>
<dbReference type="EMBL" id="JBHSRI010000018">
    <property type="protein sequence ID" value="MFC6040140.1"/>
    <property type="molecule type" value="Genomic_DNA"/>
</dbReference>
<dbReference type="Gene3D" id="3.40.50.1820">
    <property type="entry name" value="alpha/beta hydrolase"/>
    <property type="match status" value="1"/>
</dbReference>
<sequence length="203" mass="22952">MNETHHHIFIEGTNNKNVLILLHGTGGNEHDLINVGKHIDPDASILGVRGNVLEGGMPRYFRRLAEGVFDEVDLFFRAQELHDFLNDAIQHYAPKSEQITMIGYSNGANIAATLLMKHEKLVDRAILFHAMVPYRNQEVLALDNTYVFIGAGSNDPIIPQNETQELIDVLRSNQATVKDIWYNSGHQLTMNEVEDAQKWYSSI</sequence>
<dbReference type="SUPFAM" id="SSF53474">
    <property type="entry name" value="alpha/beta-Hydrolases"/>
    <property type="match status" value="1"/>
</dbReference>
<dbReference type="GO" id="GO:0016787">
    <property type="term" value="F:hydrolase activity"/>
    <property type="evidence" value="ECO:0007669"/>
    <property type="project" value="UniProtKB-KW"/>
</dbReference>
<reference evidence="3" key="1">
    <citation type="journal article" date="2019" name="Int. J. Syst. Evol. Microbiol.">
        <title>The Global Catalogue of Microorganisms (GCM) 10K type strain sequencing project: providing services to taxonomists for standard genome sequencing and annotation.</title>
        <authorList>
            <consortium name="The Broad Institute Genomics Platform"/>
            <consortium name="The Broad Institute Genome Sequencing Center for Infectious Disease"/>
            <person name="Wu L."/>
            <person name="Ma J."/>
        </authorList>
    </citation>
    <scope>NUCLEOTIDE SEQUENCE [LARGE SCALE GENOMIC DNA]</scope>
    <source>
        <strain evidence="3">CCUG 54527</strain>
    </source>
</reference>
<dbReference type="InterPro" id="IPR002925">
    <property type="entry name" value="Dienelactn_hydro"/>
</dbReference>
<evidence type="ECO:0000313" key="3">
    <source>
        <dbReference type="Proteomes" id="UP001596170"/>
    </source>
</evidence>
<dbReference type="Proteomes" id="UP001596170">
    <property type="component" value="Unassembled WGS sequence"/>
</dbReference>
<evidence type="ECO:0000259" key="1">
    <source>
        <dbReference type="Pfam" id="PF01738"/>
    </source>
</evidence>
<comment type="caution">
    <text evidence="2">The sequence shown here is derived from an EMBL/GenBank/DDBJ whole genome shotgun (WGS) entry which is preliminary data.</text>
</comment>
<dbReference type="RefSeq" id="WP_377734454.1">
    <property type="nucleotide sequence ID" value="NZ_JBHSRI010000018.1"/>
</dbReference>
<dbReference type="InterPro" id="IPR029058">
    <property type="entry name" value="AB_hydrolase_fold"/>
</dbReference>
<dbReference type="Pfam" id="PF01738">
    <property type="entry name" value="DLH"/>
    <property type="match status" value="1"/>
</dbReference>
<evidence type="ECO:0000313" key="2">
    <source>
        <dbReference type="EMBL" id="MFC6040140.1"/>
    </source>
</evidence>
<protein>
    <submittedName>
        <fullName evidence="2">Alpha/beta hydrolase</fullName>
    </submittedName>
</protein>
<keyword evidence="3" id="KW-1185">Reference proteome</keyword>
<feature type="domain" description="Dienelactone hydrolase" evidence="1">
    <location>
        <begin position="78"/>
        <end position="190"/>
    </location>
</feature>
<gene>
    <name evidence="2" type="ORF">ACFPYN_11985</name>
</gene>